<sequence>MSQYPSLLAGYENAEPLPTTFNADGKSLTNIPGPRSTAYDEFPKPIDSSNNGFDFHIYYIPTAPEEVKYAAELHERIRREFPELRIYRLWDKPVGPHPVPMFEVNVFTPHQTGTLFAWLAVNRGPLSVLIHPNTNDAYKDHTELATWMGKPWPLNVRMLKHVAT</sequence>
<dbReference type="PANTHER" id="PTHR36423:SF2">
    <property type="entry name" value="AFR070WP"/>
    <property type="match status" value="1"/>
</dbReference>
<evidence type="ECO:0008006" key="3">
    <source>
        <dbReference type="Google" id="ProtNLM"/>
    </source>
</evidence>
<evidence type="ECO:0000313" key="2">
    <source>
        <dbReference type="Proteomes" id="UP000313359"/>
    </source>
</evidence>
<dbReference type="OrthoDB" id="9970095at2759"/>
<evidence type="ECO:0000313" key="1">
    <source>
        <dbReference type="EMBL" id="RPD64444.1"/>
    </source>
</evidence>
<dbReference type="PANTHER" id="PTHR36423">
    <property type="entry name" value="AFR070WP"/>
    <property type="match status" value="1"/>
</dbReference>
<keyword evidence="2" id="KW-1185">Reference proteome</keyword>
<organism evidence="1 2">
    <name type="scientific">Lentinus tigrinus ALCF2SS1-6</name>
    <dbReference type="NCBI Taxonomy" id="1328759"/>
    <lineage>
        <taxon>Eukaryota</taxon>
        <taxon>Fungi</taxon>
        <taxon>Dikarya</taxon>
        <taxon>Basidiomycota</taxon>
        <taxon>Agaricomycotina</taxon>
        <taxon>Agaricomycetes</taxon>
        <taxon>Polyporales</taxon>
        <taxon>Polyporaceae</taxon>
        <taxon>Lentinus</taxon>
    </lineage>
</organism>
<dbReference type="Pfam" id="PF08883">
    <property type="entry name" value="DOPA_dioxygen"/>
    <property type="match status" value="1"/>
</dbReference>
<proteinExistence type="predicted"/>
<reference evidence="1" key="1">
    <citation type="journal article" date="2018" name="Genome Biol. Evol.">
        <title>Genomics and development of Lentinus tigrinus, a white-rot wood-decaying mushroom with dimorphic fruiting bodies.</title>
        <authorList>
            <person name="Wu B."/>
            <person name="Xu Z."/>
            <person name="Knudson A."/>
            <person name="Carlson A."/>
            <person name="Chen N."/>
            <person name="Kovaka S."/>
            <person name="LaButti K."/>
            <person name="Lipzen A."/>
            <person name="Pennachio C."/>
            <person name="Riley R."/>
            <person name="Schakwitz W."/>
            <person name="Umezawa K."/>
            <person name="Ohm R.A."/>
            <person name="Grigoriev I.V."/>
            <person name="Nagy L.G."/>
            <person name="Gibbons J."/>
            <person name="Hibbett D."/>
        </authorList>
    </citation>
    <scope>NUCLEOTIDE SEQUENCE [LARGE SCALE GENOMIC DNA]</scope>
    <source>
        <strain evidence="1">ALCF2SS1-6</strain>
    </source>
</reference>
<dbReference type="SUPFAM" id="SSF143410">
    <property type="entry name" value="DOPA-like"/>
    <property type="match status" value="1"/>
</dbReference>
<accession>A0A5C2SMD5</accession>
<protein>
    <recommendedName>
        <fullName evidence="3">Dopa 4,5-dioxygenase</fullName>
    </recommendedName>
</protein>
<gene>
    <name evidence="1" type="ORF">L227DRAFT_571973</name>
</gene>
<dbReference type="InterPro" id="IPR023389">
    <property type="entry name" value="DOPA-like_sf"/>
</dbReference>
<dbReference type="Proteomes" id="UP000313359">
    <property type="component" value="Unassembled WGS sequence"/>
</dbReference>
<dbReference type="EMBL" id="ML122254">
    <property type="protein sequence ID" value="RPD64444.1"/>
    <property type="molecule type" value="Genomic_DNA"/>
</dbReference>
<dbReference type="AlphaFoldDB" id="A0A5C2SMD5"/>
<dbReference type="Gene3D" id="3.30.70.1240">
    <property type="entry name" value="DOPA-like domains"/>
    <property type="match status" value="1"/>
</dbReference>
<dbReference type="InterPro" id="IPR014980">
    <property type="entry name" value="DOPA_dioxygen"/>
</dbReference>
<name>A0A5C2SMD5_9APHY</name>